<evidence type="ECO:0000313" key="4">
    <source>
        <dbReference type="Proteomes" id="UP000078290"/>
    </source>
</evidence>
<feature type="compositionally biased region" description="Basic and acidic residues" evidence="1">
    <location>
        <begin position="91"/>
        <end position="104"/>
    </location>
</feature>
<dbReference type="InterPro" id="IPR032782">
    <property type="entry name" value="KhpB_N"/>
</dbReference>
<dbReference type="PANTHER" id="PTHR38032">
    <property type="entry name" value="POLYMERASE-RELATED"/>
    <property type="match status" value="1"/>
</dbReference>
<feature type="region of interest" description="Disordered" evidence="1">
    <location>
        <begin position="85"/>
        <end position="104"/>
    </location>
</feature>
<dbReference type="Pfam" id="PF14804">
    <property type="entry name" value="Jag_N"/>
    <property type="match status" value="1"/>
</dbReference>
<dbReference type="Pfam" id="PF03961">
    <property type="entry name" value="FapA"/>
    <property type="match status" value="1"/>
</dbReference>
<dbReference type="InterPro" id="IPR046866">
    <property type="entry name" value="FapA_N"/>
</dbReference>
<evidence type="ECO:0000313" key="3">
    <source>
        <dbReference type="EMBL" id="OAT72432.1"/>
    </source>
</evidence>
<name>A0A1B7KQR9_PARTM</name>
<protein>
    <recommendedName>
        <fullName evidence="2">RNA-binding protein KhpB N-terminal domain-containing protein</fullName>
    </recommendedName>
</protein>
<evidence type="ECO:0000256" key="1">
    <source>
        <dbReference type="SAM" id="MobiDB-lite"/>
    </source>
</evidence>
<dbReference type="Pfam" id="PF20250">
    <property type="entry name" value="FapA_N"/>
    <property type="match status" value="1"/>
</dbReference>
<dbReference type="Proteomes" id="UP000078290">
    <property type="component" value="Unassembled WGS sequence"/>
</dbReference>
<feature type="domain" description="RNA-binding protein KhpB N-terminal" evidence="2">
    <location>
        <begin position="5"/>
        <end position="56"/>
    </location>
</feature>
<dbReference type="EMBL" id="LXMA01000034">
    <property type="protein sequence ID" value="OAT72432.1"/>
    <property type="molecule type" value="Genomic_DNA"/>
</dbReference>
<dbReference type="Gene3D" id="3.30.30.80">
    <property type="entry name" value="probable RNA-binding protein from clostridium symbiosum atcc 14940"/>
    <property type="match status" value="1"/>
</dbReference>
<dbReference type="InterPro" id="IPR046865">
    <property type="entry name" value="FapA_b_solenoid"/>
</dbReference>
<evidence type="ECO:0000259" key="2">
    <source>
        <dbReference type="SMART" id="SM01245"/>
    </source>
</evidence>
<accession>A0A1B7KQR9</accession>
<gene>
    <name evidence="3" type="ORF">A7K69_09910</name>
</gene>
<dbReference type="InterPro" id="IPR038247">
    <property type="entry name" value="Jag_N_dom_sf"/>
</dbReference>
<comment type="caution">
    <text evidence="3">The sequence shown here is derived from an EMBL/GenBank/DDBJ whole genome shotgun (WGS) entry which is preliminary data.</text>
</comment>
<dbReference type="RefSeq" id="WP_064552216.1">
    <property type="nucleotide sequence ID" value="NZ_LXMA01000034.1"/>
</dbReference>
<dbReference type="PANTHER" id="PTHR38032:SF1">
    <property type="entry name" value="RNA-BINDING PROTEIN KHPB N-TERMINAL DOMAIN-CONTAINING PROTEIN"/>
    <property type="match status" value="1"/>
</dbReference>
<dbReference type="SMART" id="SM01245">
    <property type="entry name" value="Jag_N"/>
    <property type="match status" value="1"/>
</dbReference>
<dbReference type="AlphaFoldDB" id="A0A1B7KQR9"/>
<reference evidence="4" key="1">
    <citation type="submission" date="2016-05" db="EMBL/GenBank/DDBJ databases">
        <authorList>
            <person name="Wang W."/>
            <person name="Zhu L."/>
        </authorList>
    </citation>
    <scope>NUCLEOTIDE SEQUENCE [LARGE SCALE GENOMIC DNA]</scope>
    <source>
        <strain evidence="4">W-2</strain>
    </source>
</reference>
<proteinExistence type="predicted"/>
<dbReference type="InterPro" id="IPR005646">
    <property type="entry name" value="FapA"/>
</dbReference>
<organism evidence="3 4">
    <name type="scientific">Parageobacillus thermoglucosidasius</name>
    <name type="common">Geobacillus thermoglucosidasius</name>
    <dbReference type="NCBI Taxonomy" id="1426"/>
    <lineage>
        <taxon>Bacteria</taxon>
        <taxon>Bacillati</taxon>
        <taxon>Bacillota</taxon>
        <taxon>Bacilli</taxon>
        <taxon>Bacillales</taxon>
        <taxon>Anoxybacillaceae</taxon>
        <taxon>Parageobacillus</taxon>
    </lineage>
</organism>
<dbReference type="OrthoDB" id="1279at2"/>
<sequence>MHSVVSKGKDIKEAIELGLALLGTEKENVNIEIIQTGTKGFLGIGSKPAIVKLTKLESADALQAPDKNDSIEQTVSEMNIEEATEQSDFELSEREHANADHMDTKESDALVGKAWVKDGALFCKASPTHFPTVTIGEGVKLYRNNELVKEKTTIVTENDVYEIKVENEKKDTKWKIWMDEKKLKVFLYIEPGYKIIRKLPDIEPSQHIELVVEEYKEAYNTLSYSDVMQKLESLQVKHRFIHQEQIVKALEAKEPGTYEIATGVSAKEGKNGWVELNVDLQSRNGPVVNEDGKVDYREIRTIPAVDRGQVIATIHLPVPGQPGVTVTNESIPPKQTYPVVLRTGKGIITVGDKIVATESGRPQVEQRGRLVKVSIMPKLTHTGNVDLSSGNIHFIGDVEIFGEVEKNMVVEAKGDIIVHKTVNMASLVASGAIITYSNIISSEISAGKHNMLVAELGHLLGIIQQNMEKMIGVIRQLVQSPAFKSSDFSRGGLQPLIRILLEKKFQGFPPLVKKYVEVVRKGENYLDDDVWKEIAVSLTKLFLSLTNEVISLEWIMQLSQKMKELHEVSTSPVQPDSYISIPSALNSRIYCSGDVFVTGKGCINTKIHAGGALRINGVVRGGEVYGRLGVEINETGSERGISTVIAVPHDQKIRINKAMEGTVLKIGNAKHTLKETRHHVVARIDKDDRIVFE</sequence>